<accession>A0ABD3Y3A8</accession>
<evidence type="ECO:0000313" key="4">
    <source>
        <dbReference type="EMBL" id="KAL3892183.1"/>
    </source>
</evidence>
<comment type="caution">
    <text evidence="4">The sequence shown here is derived from an EMBL/GenBank/DDBJ whole genome shotgun (WGS) entry which is preliminary data.</text>
</comment>
<dbReference type="PANTHER" id="PTHR23048:SF0">
    <property type="entry name" value="CALMODULIN LIKE 3"/>
    <property type="match status" value="1"/>
</dbReference>
<dbReference type="Pfam" id="PF13499">
    <property type="entry name" value="EF-hand_7"/>
    <property type="match status" value="2"/>
</dbReference>
<dbReference type="PROSITE" id="PS50222">
    <property type="entry name" value="EF_HAND_2"/>
    <property type="match status" value="4"/>
</dbReference>
<feature type="domain" description="EF-hand" evidence="3">
    <location>
        <begin position="13"/>
        <end position="48"/>
    </location>
</feature>
<proteinExistence type="predicted"/>
<dbReference type="InterPro" id="IPR018247">
    <property type="entry name" value="EF_Hand_1_Ca_BS"/>
</dbReference>
<gene>
    <name evidence="4" type="ORF">ACJMK2_004417</name>
</gene>
<dbReference type="SUPFAM" id="SSF47473">
    <property type="entry name" value="EF-hand"/>
    <property type="match status" value="1"/>
</dbReference>
<organism evidence="4 5">
    <name type="scientific">Sinanodonta woodiana</name>
    <name type="common">Chinese pond mussel</name>
    <name type="synonym">Anodonta woodiana</name>
    <dbReference type="NCBI Taxonomy" id="1069815"/>
    <lineage>
        <taxon>Eukaryota</taxon>
        <taxon>Metazoa</taxon>
        <taxon>Spiralia</taxon>
        <taxon>Lophotrochozoa</taxon>
        <taxon>Mollusca</taxon>
        <taxon>Bivalvia</taxon>
        <taxon>Autobranchia</taxon>
        <taxon>Heteroconchia</taxon>
        <taxon>Palaeoheterodonta</taxon>
        <taxon>Unionida</taxon>
        <taxon>Unionoidea</taxon>
        <taxon>Unionidae</taxon>
        <taxon>Unioninae</taxon>
        <taxon>Sinanodonta</taxon>
    </lineage>
</organism>
<dbReference type="GO" id="GO:0043226">
    <property type="term" value="C:organelle"/>
    <property type="evidence" value="ECO:0007669"/>
    <property type="project" value="UniProtKB-ARBA"/>
</dbReference>
<feature type="domain" description="EF-hand" evidence="3">
    <location>
        <begin position="123"/>
        <end position="158"/>
    </location>
</feature>
<evidence type="ECO:0000256" key="2">
    <source>
        <dbReference type="ARBA" id="ARBA00022837"/>
    </source>
</evidence>
<dbReference type="PANTHER" id="PTHR23048">
    <property type="entry name" value="MYOSIN LIGHT CHAIN 1, 3"/>
    <property type="match status" value="1"/>
</dbReference>
<keyword evidence="2" id="KW-0106">Calcium</keyword>
<evidence type="ECO:0000256" key="1">
    <source>
        <dbReference type="ARBA" id="ARBA00022737"/>
    </source>
</evidence>
<evidence type="ECO:0000313" key="5">
    <source>
        <dbReference type="Proteomes" id="UP001634394"/>
    </source>
</evidence>
<reference evidence="4 5" key="1">
    <citation type="submission" date="2024-11" db="EMBL/GenBank/DDBJ databases">
        <title>Chromosome-level genome assembly of the freshwater bivalve Anodonta woodiana.</title>
        <authorList>
            <person name="Chen X."/>
        </authorList>
    </citation>
    <scope>NUCLEOTIDE SEQUENCE [LARGE SCALE GENOMIC DNA]</scope>
    <source>
        <strain evidence="4">MN2024</strain>
        <tissue evidence="4">Gills</tissue>
    </source>
</reference>
<protein>
    <recommendedName>
        <fullName evidence="3">EF-hand domain-containing protein</fullName>
    </recommendedName>
</protein>
<dbReference type="PROSITE" id="PS00018">
    <property type="entry name" value="EF_HAND_1"/>
    <property type="match status" value="4"/>
</dbReference>
<feature type="domain" description="EF-hand" evidence="3">
    <location>
        <begin position="49"/>
        <end position="84"/>
    </location>
</feature>
<dbReference type="CDD" id="cd00051">
    <property type="entry name" value="EFh"/>
    <property type="match status" value="1"/>
</dbReference>
<dbReference type="Proteomes" id="UP001634394">
    <property type="component" value="Unassembled WGS sequence"/>
</dbReference>
<dbReference type="AlphaFoldDB" id="A0ABD3Y3A8"/>
<evidence type="ECO:0000259" key="3">
    <source>
        <dbReference type="PROSITE" id="PS50222"/>
    </source>
</evidence>
<keyword evidence="5" id="KW-1185">Reference proteome</keyword>
<sequence length="161" mass="18462">MSKIDDSNLMDPYTAKEMQEAFSLFDKNGDGKICTNELKSVMRALGQNPTEKNLAEMMTRIDKDKSGFVDYNEYCDLIREFSKPIEVLQVELREAFRFFDKDRNGSLDAKELKRALLSLGDPLGEEDIKELFALMDLDKNGKVDVEEFTKVLCEPFILKKG</sequence>
<dbReference type="InterPro" id="IPR050230">
    <property type="entry name" value="CALM/Myosin/TropC-like"/>
</dbReference>
<dbReference type="FunFam" id="1.10.238.10:FF:000178">
    <property type="entry name" value="Calmodulin-2 A"/>
    <property type="match status" value="1"/>
</dbReference>
<dbReference type="InterPro" id="IPR002048">
    <property type="entry name" value="EF_hand_dom"/>
</dbReference>
<dbReference type="Gene3D" id="1.10.238.10">
    <property type="entry name" value="EF-hand"/>
    <property type="match status" value="2"/>
</dbReference>
<name>A0ABD3Y3A8_SINWO</name>
<dbReference type="EMBL" id="JBJQND010000001">
    <property type="protein sequence ID" value="KAL3892183.1"/>
    <property type="molecule type" value="Genomic_DNA"/>
</dbReference>
<dbReference type="SMART" id="SM00054">
    <property type="entry name" value="EFh"/>
    <property type="match status" value="4"/>
</dbReference>
<feature type="domain" description="EF-hand" evidence="3">
    <location>
        <begin position="87"/>
        <end position="122"/>
    </location>
</feature>
<dbReference type="InterPro" id="IPR011992">
    <property type="entry name" value="EF-hand-dom_pair"/>
</dbReference>
<keyword evidence="1" id="KW-0677">Repeat</keyword>